<reference evidence="1 2" key="1">
    <citation type="submission" date="2017-11" db="EMBL/GenBank/DDBJ databases">
        <title>Population delineation of vibrios coincides with oyster pathogenicity.</title>
        <authorList>
            <person name="Bruto M."/>
            <person name="Labreuche Y."/>
            <person name="James A."/>
            <person name="Piel D."/>
            <person name="Chenivesse S."/>
            <person name="Petton B."/>
            <person name="Polz M.F."/>
            <person name="Le Roux F."/>
        </authorList>
    </citation>
    <scope>NUCLEOTIDE SEQUENCE [LARGE SCALE GENOMIC DNA]</scope>
    <source>
        <strain evidence="1 2">FF_144</strain>
    </source>
</reference>
<dbReference type="Proteomes" id="UP000244197">
    <property type="component" value="Unassembled WGS sequence"/>
</dbReference>
<comment type="caution">
    <text evidence="1">The sequence shown here is derived from an EMBL/GenBank/DDBJ whole genome shotgun (WGS) entry which is preliminary data.</text>
</comment>
<sequence>MKYGIEDIRDESKKVLEQYSSKEFERLNLNDLVILETEYQHQKKVFDNQLIINLPDFSKAMMAKSFFEFDGRKLSIRVLDKFFDRIIEDSNEEFQLSFCIEPHYQKIVDFLEI</sequence>
<evidence type="ECO:0000313" key="1">
    <source>
        <dbReference type="EMBL" id="PTP39405.1"/>
    </source>
</evidence>
<evidence type="ECO:0000313" key="2">
    <source>
        <dbReference type="Proteomes" id="UP000244197"/>
    </source>
</evidence>
<dbReference type="RefSeq" id="WP_016768724.1">
    <property type="nucleotide sequence ID" value="NZ_PIFK01000003.1"/>
</dbReference>
<dbReference type="AlphaFoldDB" id="A0A2T5F0X9"/>
<protein>
    <submittedName>
        <fullName evidence="1">Uncharacterized protein</fullName>
    </submittedName>
</protein>
<accession>A0A2T5F0X9</accession>
<proteinExistence type="predicted"/>
<organism evidence="1 2">
    <name type="scientific">Vibrio splendidus</name>
    <dbReference type="NCBI Taxonomy" id="29497"/>
    <lineage>
        <taxon>Bacteria</taxon>
        <taxon>Pseudomonadati</taxon>
        <taxon>Pseudomonadota</taxon>
        <taxon>Gammaproteobacteria</taxon>
        <taxon>Vibrionales</taxon>
        <taxon>Vibrionaceae</taxon>
        <taxon>Vibrio</taxon>
    </lineage>
</organism>
<gene>
    <name evidence="1" type="ORF">CWO07_02220</name>
</gene>
<dbReference type="EMBL" id="PIFK01000003">
    <property type="protein sequence ID" value="PTP39405.1"/>
    <property type="molecule type" value="Genomic_DNA"/>
</dbReference>
<name>A0A2T5F0X9_VIBSP</name>